<name>A0A165H7I1_9APHY</name>
<protein>
    <submittedName>
        <fullName evidence="8">DUF726-domain-containing protein</fullName>
    </submittedName>
</protein>
<dbReference type="RefSeq" id="XP_040769091.1">
    <property type="nucleotide sequence ID" value="XM_040911110.1"/>
</dbReference>
<evidence type="ECO:0000256" key="1">
    <source>
        <dbReference type="ARBA" id="ARBA00004141"/>
    </source>
</evidence>
<evidence type="ECO:0000256" key="3">
    <source>
        <dbReference type="ARBA" id="ARBA00022692"/>
    </source>
</evidence>
<dbReference type="PANTHER" id="PTHR17920:SF22">
    <property type="entry name" value="DUF726 DOMAIN PROTEIN (AFU_ORTHOLOGUE AFUA_2G12860)"/>
    <property type="match status" value="1"/>
</dbReference>
<keyword evidence="9" id="KW-1185">Reference proteome</keyword>
<evidence type="ECO:0000256" key="2">
    <source>
        <dbReference type="ARBA" id="ARBA00009824"/>
    </source>
</evidence>
<evidence type="ECO:0000256" key="6">
    <source>
        <dbReference type="SAM" id="Coils"/>
    </source>
</evidence>
<evidence type="ECO:0000313" key="9">
    <source>
        <dbReference type="Proteomes" id="UP000076871"/>
    </source>
</evidence>
<dbReference type="OrthoDB" id="277931at2759"/>
<dbReference type="InterPro" id="IPR007941">
    <property type="entry name" value="DUF726"/>
</dbReference>
<organism evidence="8 9">
    <name type="scientific">Laetiporus sulphureus 93-53</name>
    <dbReference type="NCBI Taxonomy" id="1314785"/>
    <lineage>
        <taxon>Eukaryota</taxon>
        <taxon>Fungi</taxon>
        <taxon>Dikarya</taxon>
        <taxon>Basidiomycota</taxon>
        <taxon>Agaricomycotina</taxon>
        <taxon>Agaricomycetes</taxon>
        <taxon>Polyporales</taxon>
        <taxon>Laetiporus</taxon>
    </lineage>
</organism>
<gene>
    <name evidence="8" type="ORF">LAESUDRAFT_740874</name>
</gene>
<keyword evidence="6" id="KW-0175">Coiled coil</keyword>
<dbReference type="Pfam" id="PF05277">
    <property type="entry name" value="DUF726"/>
    <property type="match status" value="1"/>
</dbReference>
<dbReference type="EMBL" id="KV427607">
    <property type="protein sequence ID" value="KZT11351.1"/>
    <property type="molecule type" value="Genomic_DNA"/>
</dbReference>
<keyword evidence="5 7" id="KW-0472">Membrane</keyword>
<dbReference type="SUPFAM" id="SSF53474">
    <property type="entry name" value="alpha/beta-Hydrolases"/>
    <property type="match status" value="1"/>
</dbReference>
<sequence>MSDLTRIAPPSHLSEAQRRAVFEKVFRHLAAYRNTSELYAVAEYSLSTLPDDEKEDIRRLFVIQVTQWGQDLLKHIWMACSEPGEGAPPILGPLCDTSLVGLPPMLVGPEVAQVLTTALFLDIISRKTYSARTRCFLSSFAPLDEAAIAAVLKDPKHAVQEAEKKMKSAKKEASEQSKTLRNIGIGLGAVAGGVLIGVSGGLAAPLVGAAVSTVLGWLGVGGTAAGLLASGLASSSAVCGALFGAYGSKKTAETVGRYLREVNDLAVVPVRQPCSTLAVRLCVSGWLDSPEDVVAPWTVFDGDDTFALQWEVDALENLSNAFNDLIKAQAMYYVKAEIVKRTVFAALFAALSPTAWLQVTRIIDNPWMTAKSLATKAGKVLGKLLAERVLGNRAVTLVGYSLGSMVIFEALQFLATLPPSQTCHLIQDVYLFGAPVSSDEVSWTAVRRVVAGRLVNGYSSNDYILAVLSRVSNMSWGVAGLVPVSVKGVENVSCASVDGHLKWRSMVGQCLQSCSAPGIVGREVQKQIDERDKKAEADMDLCDLNVQEILREEPAA</sequence>
<keyword evidence="3 7" id="KW-0812">Transmembrane</keyword>
<comment type="subcellular location">
    <subcellularLocation>
        <location evidence="1">Membrane</location>
        <topology evidence="1">Multi-pass membrane protein</topology>
    </subcellularLocation>
</comment>
<dbReference type="AlphaFoldDB" id="A0A165H7I1"/>
<evidence type="ECO:0000256" key="7">
    <source>
        <dbReference type="SAM" id="Phobius"/>
    </source>
</evidence>
<dbReference type="InParanoid" id="A0A165H7I1"/>
<reference evidence="8 9" key="1">
    <citation type="journal article" date="2016" name="Mol. Biol. Evol.">
        <title>Comparative Genomics of Early-Diverging Mushroom-Forming Fungi Provides Insights into the Origins of Lignocellulose Decay Capabilities.</title>
        <authorList>
            <person name="Nagy L.G."/>
            <person name="Riley R."/>
            <person name="Tritt A."/>
            <person name="Adam C."/>
            <person name="Daum C."/>
            <person name="Floudas D."/>
            <person name="Sun H."/>
            <person name="Yadav J.S."/>
            <person name="Pangilinan J."/>
            <person name="Larsson K.H."/>
            <person name="Matsuura K."/>
            <person name="Barry K."/>
            <person name="Labutti K."/>
            <person name="Kuo R."/>
            <person name="Ohm R.A."/>
            <person name="Bhattacharya S.S."/>
            <person name="Shirouzu T."/>
            <person name="Yoshinaga Y."/>
            <person name="Martin F.M."/>
            <person name="Grigoriev I.V."/>
            <person name="Hibbett D.S."/>
        </authorList>
    </citation>
    <scope>NUCLEOTIDE SEQUENCE [LARGE SCALE GENOMIC DNA]</scope>
    <source>
        <strain evidence="8 9">93-53</strain>
    </source>
</reference>
<evidence type="ECO:0000256" key="4">
    <source>
        <dbReference type="ARBA" id="ARBA00022989"/>
    </source>
</evidence>
<dbReference type="Proteomes" id="UP000076871">
    <property type="component" value="Unassembled WGS sequence"/>
</dbReference>
<keyword evidence="4 7" id="KW-1133">Transmembrane helix</keyword>
<accession>A0A165H7I1</accession>
<dbReference type="GO" id="GO:0016020">
    <property type="term" value="C:membrane"/>
    <property type="evidence" value="ECO:0007669"/>
    <property type="project" value="UniProtKB-SubCell"/>
</dbReference>
<comment type="similarity">
    <text evidence="2">Belongs to the TMCO4 family.</text>
</comment>
<evidence type="ECO:0000256" key="5">
    <source>
        <dbReference type="ARBA" id="ARBA00023136"/>
    </source>
</evidence>
<feature type="coiled-coil region" evidence="6">
    <location>
        <begin position="152"/>
        <end position="179"/>
    </location>
</feature>
<proteinExistence type="inferred from homology"/>
<dbReference type="PANTHER" id="PTHR17920">
    <property type="entry name" value="TRANSMEMBRANE AND COILED-COIL DOMAIN-CONTAINING PROTEIN 4 TMCO4"/>
    <property type="match status" value="1"/>
</dbReference>
<dbReference type="FunCoup" id="A0A165H7I1">
    <property type="interactions" value="14"/>
</dbReference>
<dbReference type="GeneID" id="63828139"/>
<evidence type="ECO:0000313" key="8">
    <source>
        <dbReference type="EMBL" id="KZT11351.1"/>
    </source>
</evidence>
<feature type="transmembrane region" description="Helical" evidence="7">
    <location>
        <begin position="224"/>
        <end position="247"/>
    </location>
</feature>
<dbReference type="InterPro" id="IPR029058">
    <property type="entry name" value="AB_hydrolase_fold"/>
</dbReference>
<feature type="transmembrane region" description="Helical" evidence="7">
    <location>
        <begin position="185"/>
        <end position="218"/>
    </location>
</feature>